<feature type="domain" description="Flavodoxin-like fold" evidence="7">
    <location>
        <begin position="1"/>
        <end position="200"/>
    </location>
</feature>
<dbReference type="PANTHER" id="PTHR43741">
    <property type="entry name" value="FMN-DEPENDENT NADH-AZOREDUCTASE 1"/>
    <property type="match status" value="1"/>
</dbReference>
<evidence type="ECO:0000256" key="3">
    <source>
        <dbReference type="ARBA" id="ARBA00023002"/>
    </source>
</evidence>
<comment type="subunit">
    <text evidence="6">Homodimer.</text>
</comment>
<dbReference type="GO" id="GO:0016652">
    <property type="term" value="F:oxidoreductase activity, acting on NAD(P)H as acceptor"/>
    <property type="evidence" value="ECO:0007669"/>
    <property type="project" value="UniProtKB-UniRule"/>
</dbReference>
<dbReference type="AlphaFoldDB" id="A0AAJ4N819"/>
<evidence type="ECO:0000256" key="6">
    <source>
        <dbReference type="HAMAP-Rule" id="MF_01216"/>
    </source>
</evidence>
<keyword evidence="4 6" id="KW-0520">NAD</keyword>
<sequence length="203" mass="21287">MKILHLDSSILAGNSVSRTLSAKTVDHFRAGNSAAIVTYRDLAADPIPHLSGEYLGALQSAEPIHAPALQHDLALSATVMEEFLDADIVVIGVALYNLGVPSQLKAWIDRVIVAGRTFRYTAEGQVEGLATSKRVILNVARGGVYSAGSPAASFEHTETFLRATFGFIGIPVEVVIAEGLAIGPDQRAAALQQAEATIAALAA</sequence>
<dbReference type="Gene3D" id="3.40.50.360">
    <property type="match status" value="1"/>
</dbReference>
<comment type="catalytic activity">
    <reaction evidence="6">
        <text>2 a quinone + NADH + H(+) = 2 a 1,4-benzosemiquinone + NAD(+)</text>
        <dbReference type="Rhea" id="RHEA:65952"/>
        <dbReference type="ChEBI" id="CHEBI:15378"/>
        <dbReference type="ChEBI" id="CHEBI:57540"/>
        <dbReference type="ChEBI" id="CHEBI:57945"/>
        <dbReference type="ChEBI" id="CHEBI:132124"/>
        <dbReference type="ChEBI" id="CHEBI:134225"/>
    </reaction>
</comment>
<protein>
    <recommendedName>
        <fullName evidence="6">FMN dependent NADH:quinone oxidoreductase</fullName>
        <ecNumber evidence="6">1.6.5.-</ecNumber>
    </recommendedName>
    <alternativeName>
        <fullName evidence="6">Azo-dye reductase</fullName>
    </alternativeName>
    <alternativeName>
        <fullName evidence="6">FMN-dependent NADH-azo compound oxidoreductase</fullName>
    </alternativeName>
    <alternativeName>
        <fullName evidence="6">FMN-dependent NADH-azoreductase</fullName>
        <ecNumber evidence="6">1.7.1.17</ecNumber>
    </alternativeName>
</protein>
<keyword evidence="2 6" id="KW-0288">FMN</keyword>
<dbReference type="GO" id="GO:0016655">
    <property type="term" value="F:oxidoreductase activity, acting on NAD(P)H, quinone or similar compound as acceptor"/>
    <property type="evidence" value="ECO:0007669"/>
    <property type="project" value="InterPro"/>
</dbReference>
<comment type="caution">
    <text evidence="6">Lacks conserved residue(s) required for the propagation of feature annotation.</text>
</comment>
<dbReference type="EMBL" id="CP049219">
    <property type="protein sequence ID" value="QTG16898.1"/>
    <property type="molecule type" value="Genomic_DNA"/>
</dbReference>
<evidence type="ECO:0000313" key="8">
    <source>
        <dbReference type="EMBL" id="QTG16898.1"/>
    </source>
</evidence>
<dbReference type="SUPFAM" id="SSF52218">
    <property type="entry name" value="Flavoproteins"/>
    <property type="match status" value="1"/>
</dbReference>
<comment type="function">
    <text evidence="6">Also exhibits azoreductase activity. Catalyzes the reductive cleavage of the azo bond in aromatic azo compounds to the corresponding amines.</text>
</comment>
<evidence type="ECO:0000259" key="7">
    <source>
        <dbReference type="Pfam" id="PF02525"/>
    </source>
</evidence>
<dbReference type="InterPro" id="IPR029039">
    <property type="entry name" value="Flavoprotein-like_sf"/>
</dbReference>
<evidence type="ECO:0000256" key="2">
    <source>
        <dbReference type="ARBA" id="ARBA00022643"/>
    </source>
</evidence>
<dbReference type="InterPro" id="IPR003680">
    <property type="entry name" value="Flavodoxin_fold"/>
</dbReference>
<dbReference type="InterPro" id="IPR023048">
    <property type="entry name" value="NADH:quinone_OxRdtase_FMN_depd"/>
</dbReference>
<geneLocation type="plasmid" evidence="8 9">
    <name>pQ15_94_2</name>
</geneLocation>
<dbReference type="EC" id="1.7.1.17" evidence="6"/>
<keyword evidence="8" id="KW-0614">Plasmid</keyword>
<comment type="catalytic activity">
    <reaction evidence="5">
        <text>N,N-dimethyl-1,4-phenylenediamine + anthranilate + 2 NAD(+) = 2-(4-dimethylaminophenyl)diazenylbenzoate + 2 NADH + 2 H(+)</text>
        <dbReference type="Rhea" id="RHEA:55872"/>
        <dbReference type="ChEBI" id="CHEBI:15378"/>
        <dbReference type="ChEBI" id="CHEBI:15783"/>
        <dbReference type="ChEBI" id="CHEBI:16567"/>
        <dbReference type="ChEBI" id="CHEBI:57540"/>
        <dbReference type="ChEBI" id="CHEBI:57945"/>
        <dbReference type="ChEBI" id="CHEBI:71579"/>
        <dbReference type="EC" id="1.7.1.17"/>
    </reaction>
    <physiologicalReaction direction="right-to-left" evidence="5">
        <dbReference type="Rhea" id="RHEA:55874"/>
    </physiologicalReaction>
</comment>
<evidence type="ECO:0000256" key="4">
    <source>
        <dbReference type="ARBA" id="ARBA00023027"/>
    </source>
</evidence>
<accession>A0AAJ4N819</accession>
<proteinExistence type="inferred from homology"/>
<evidence type="ECO:0000256" key="5">
    <source>
        <dbReference type="ARBA" id="ARBA00048542"/>
    </source>
</evidence>
<keyword evidence="1 6" id="KW-0285">Flavoprotein</keyword>
<dbReference type="Pfam" id="PF02525">
    <property type="entry name" value="Flavodoxin_2"/>
    <property type="match status" value="1"/>
</dbReference>
<dbReference type="InterPro" id="IPR050104">
    <property type="entry name" value="FMN-dep_NADH:Q_OxRdtase_AzoR1"/>
</dbReference>
<reference evidence="8" key="1">
    <citation type="submission" date="2020-02" db="EMBL/GenBank/DDBJ databases">
        <title>Unexpected conservation and global transmission of agrobacterial virulence plasmids.</title>
        <authorList>
            <person name="Weisberg A.J."/>
            <person name="Davis E.W. II"/>
            <person name="Tabima J.R."/>
            <person name="Belcher M.S."/>
            <person name="Miller M."/>
            <person name="Kuo C.-H."/>
            <person name="Loper J.E."/>
            <person name="Grunwald N.J."/>
            <person name="Putnam M.L."/>
            <person name="Chang J.H."/>
        </authorList>
    </citation>
    <scope>NUCLEOTIDE SEQUENCE</scope>
    <source>
        <strain evidence="8">Q15/94</strain>
        <plasmid evidence="8">pQ15_94_2</plasmid>
    </source>
</reference>
<comment type="cofactor">
    <cofactor evidence="6">
        <name>FMN</name>
        <dbReference type="ChEBI" id="CHEBI:58210"/>
    </cofactor>
    <text evidence="6">Binds 1 FMN per subunit.</text>
</comment>
<comment type="function">
    <text evidence="6">Quinone reductase that provides resistance to thiol-specific stress caused by electrophilic quinones.</text>
</comment>
<gene>
    <name evidence="6" type="primary">azoR</name>
    <name evidence="8" type="ORF">G6M86_26690</name>
</gene>
<dbReference type="GO" id="GO:0010181">
    <property type="term" value="F:FMN binding"/>
    <property type="evidence" value="ECO:0007669"/>
    <property type="project" value="UniProtKB-UniRule"/>
</dbReference>
<dbReference type="HAMAP" id="MF_01216">
    <property type="entry name" value="Azoreductase_type1"/>
    <property type="match status" value="1"/>
</dbReference>
<evidence type="ECO:0000313" key="9">
    <source>
        <dbReference type="Proteomes" id="UP000663946"/>
    </source>
</evidence>
<comment type="similarity">
    <text evidence="6">Belongs to the azoreductase type 1 family.</text>
</comment>
<name>A0AAJ4N819_AGRTU</name>
<dbReference type="PANTHER" id="PTHR43741:SF4">
    <property type="entry name" value="FMN-DEPENDENT NADH:QUINONE OXIDOREDUCTASE"/>
    <property type="match status" value="1"/>
</dbReference>
<evidence type="ECO:0000256" key="1">
    <source>
        <dbReference type="ARBA" id="ARBA00022630"/>
    </source>
</evidence>
<dbReference type="Proteomes" id="UP000663946">
    <property type="component" value="Plasmid pQ15_94_2"/>
</dbReference>
<feature type="binding site" evidence="6">
    <location>
        <position position="9"/>
    </location>
    <ligand>
        <name>FMN</name>
        <dbReference type="ChEBI" id="CHEBI:58210"/>
    </ligand>
</feature>
<dbReference type="RefSeq" id="WP_333722688.1">
    <property type="nucleotide sequence ID" value="NZ_CP049219.1"/>
</dbReference>
<dbReference type="EC" id="1.6.5.-" evidence="6"/>
<organism evidence="8 9">
    <name type="scientific">Agrobacterium tumefaciens</name>
    <dbReference type="NCBI Taxonomy" id="358"/>
    <lineage>
        <taxon>Bacteria</taxon>
        <taxon>Pseudomonadati</taxon>
        <taxon>Pseudomonadota</taxon>
        <taxon>Alphaproteobacteria</taxon>
        <taxon>Hyphomicrobiales</taxon>
        <taxon>Rhizobiaceae</taxon>
        <taxon>Rhizobium/Agrobacterium group</taxon>
        <taxon>Agrobacterium</taxon>
        <taxon>Agrobacterium tumefaciens complex</taxon>
    </lineage>
</organism>
<keyword evidence="3 6" id="KW-0560">Oxidoreductase</keyword>
<feature type="binding site" evidence="6">
    <location>
        <begin position="15"/>
        <end position="17"/>
    </location>
    <ligand>
        <name>FMN</name>
        <dbReference type="ChEBI" id="CHEBI:58210"/>
    </ligand>
</feature>
<dbReference type="GO" id="GO:0009055">
    <property type="term" value="F:electron transfer activity"/>
    <property type="evidence" value="ECO:0007669"/>
    <property type="project" value="UniProtKB-UniRule"/>
</dbReference>